<evidence type="ECO:0000313" key="4">
    <source>
        <dbReference type="EMBL" id="CDS04523.1"/>
    </source>
</evidence>
<dbReference type="SUPFAM" id="SSF53448">
    <property type="entry name" value="Nucleotide-diphospho-sugar transferases"/>
    <property type="match status" value="1"/>
</dbReference>
<dbReference type="PIRSF" id="PIRSF018153">
    <property type="entry name" value="Glyco_trans_15"/>
    <property type="match status" value="1"/>
</dbReference>
<comment type="similarity">
    <text evidence="1">Belongs to the glycosyltransferase 15 family.</text>
</comment>
<dbReference type="Gene3D" id="3.90.550.10">
    <property type="entry name" value="Spore Coat Polysaccharide Biosynthesis Protein SpsA, Chain A"/>
    <property type="match status" value="1"/>
</dbReference>
<dbReference type="GO" id="GO:0000032">
    <property type="term" value="P:cell wall mannoprotein biosynthetic process"/>
    <property type="evidence" value="ECO:0007669"/>
    <property type="project" value="TreeGrafter"/>
</dbReference>
<organism evidence="4">
    <name type="scientific">Lichtheimia ramosa</name>
    <dbReference type="NCBI Taxonomy" id="688394"/>
    <lineage>
        <taxon>Eukaryota</taxon>
        <taxon>Fungi</taxon>
        <taxon>Fungi incertae sedis</taxon>
        <taxon>Mucoromycota</taxon>
        <taxon>Mucoromycotina</taxon>
        <taxon>Mucoromycetes</taxon>
        <taxon>Mucorales</taxon>
        <taxon>Lichtheimiaceae</taxon>
        <taxon>Lichtheimia</taxon>
    </lineage>
</organism>
<feature type="active site" description="Nucleophile" evidence="3">
    <location>
        <position position="276"/>
    </location>
</feature>
<dbReference type="PANTHER" id="PTHR31121">
    <property type="entry name" value="ALPHA-1,2 MANNOSYLTRANSFERASE KTR1"/>
    <property type="match status" value="1"/>
</dbReference>
<protein>
    <submittedName>
        <fullName evidence="4">Uncharacterized protein</fullName>
    </submittedName>
</protein>
<evidence type="ECO:0000256" key="1">
    <source>
        <dbReference type="ARBA" id="ARBA00007677"/>
    </source>
</evidence>
<gene>
    <name evidence="4" type="ORF">LRAMOSA07187</name>
</gene>
<reference evidence="4" key="1">
    <citation type="journal article" date="2014" name="Genome Announc.">
        <title>De novo whole-genome sequence and genome annotation of Lichtheimia ramosa.</title>
        <authorList>
            <person name="Linde J."/>
            <person name="Schwartze V."/>
            <person name="Binder U."/>
            <person name="Lass-Florl C."/>
            <person name="Voigt K."/>
            <person name="Horn F."/>
        </authorList>
    </citation>
    <scope>NUCLEOTIDE SEQUENCE</scope>
    <source>
        <strain evidence="4">JMRC FSU:6197</strain>
    </source>
</reference>
<dbReference type="GO" id="GO:0005794">
    <property type="term" value="C:Golgi apparatus"/>
    <property type="evidence" value="ECO:0007669"/>
    <property type="project" value="TreeGrafter"/>
</dbReference>
<dbReference type="InterPro" id="IPR029044">
    <property type="entry name" value="Nucleotide-diphossugar_trans"/>
</dbReference>
<keyword evidence="2" id="KW-0808">Transferase</keyword>
<name>A0A077WA74_9FUNG</name>
<dbReference type="OrthoDB" id="439943at2759"/>
<dbReference type="InterPro" id="IPR002685">
    <property type="entry name" value="Glyco_trans_15"/>
</dbReference>
<dbReference type="AlphaFoldDB" id="A0A077WA74"/>
<dbReference type="FunFam" id="3.90.550.10:FF:000051">
    <property type="entry name" value="Alpha-1,2-mannosyltransferase (Ktr4)"/>
    <property type="match status" value="1"/>
</dbReference>
<dbReference type="GO" id="GO:0006487">
    <property type="term" value="P:protein N-linked glycosylation"/>
    <property type="evidence" value="ECO:0007669"/>
    <property type="project" value="TreeGrafter"/>
</dbReference>
<dbReference type="GO" id="GO:0000026">
    <property type="term" value="F:alpha-1,2-mannosyltransferase activity"/>
    <property type="evidence" value="ECO:0007669"/>
    <property type="project" value="TreeGrafter"/>
</dbReference>
<dbReference type="PANTHER" id="PTHR31121:SF2">
    <property type="entry name" value="MANNOSYLTRANSFERASE KTR5-RELATED"/>
    <property type="match status" value="1"/>
</dbReference>
<evidence type="ECO:0000256" key="3">
    <source>
        <dbReference type="PIRSR" id="PIRSR018153-1"/>
    </source>
</evidence>
<accession>A0A077WA74</accession>
<dbReference type="GO" id="GO:0016020">
    <property type="term" value="C:membrane"/>
    <property type="evidence" value="ECO:0007669"/>
    <property type="project" value="InterPro"/>
</dbReference>
<dbReference type="EMBL" id="LK023315">
    <property type="protein sequence ID" value="CDS04523.1"/>
    <property type="molecule type" value="Genomic_DNA"/>
</dbReference>
<proteinExistence type="inferred from homology"/>
<sequence>MRPFSPLSRKPLLAIAFIAVFVFLYNVASHPRVTQTMQPTAYYNKYDERVCLPQRSLQLYPPAKKANAAFVILVRNREQQDIAETIMNLEDKFNKNFHYPYVFLNDEPFTEEFKAAMRTASPYADMQFGLVPVEHWSYPAHVNQTYAAECRERMDRENVFYGGMESYHHMCRYQSGFFFKHPLLDSYDWYWRVEPGVRFFCDITYDPFLFMEKHGKKYGFVVTLLELRETIPTLWETVKEYAQSRHIDLNRPGSLFPYFRGADGDYNLCHFWSNFEIASLDLWRNPSYRDFFDYLDRTGKFFYERWGDAPVHSLGAGLFLDTDEIHYFEDIGYQHDLYRHCPSKESGLTCRCECPEGSVPDKSIDHDKNWDTCLPRWREWVETSKQHRKTSWNVWS</sequence>
<evidence type="ECO:0000256" key="2">
    <source>
        <dbReference type="ARBA" id="ARBA00022679"/>
    </source>
</evidence>
<dbReference type="Pfam" id="PF01793">
    <property type="entry name" value="Glyco_transf_15"/>
    <property type="match status" value="1"/>
</dbReference>